<keyword evidence="2" id="KW-1185">Reference proteome</keyword>
<accession>A0ABZ2SL09</accession>
<evidence type="ECO:0000313" key="2">
    <source>
        <dbReference type="Proteomes" id="UP000664701"/>
    </source>
</evidence>
<gene>
    <name evidence="1" type="ORF">DOK78_000851</name>
</gene>
<dbReference type="EMBL" id="CP147251">
    <property type="protein sequence ID" value="WYJ76225.1"/>
    <property type="molecule type" value="Genomic_DNA"/>
</dbReference>
<dbReference type="Proteomes" id="UP000664701">
    <property type="component" value="Chromosome"/>
</dbReference>
<organism evidence="1 2">
    <name type="scientific">Candidatus Enterococcus lowellii</name>
    <dbReference type="NCBI Taxonomy" id="2230877"/>
    <lineage>
        <taxon>Bacteria</taxon>
        <taxon>Bacillati</taxon>
        <taxon>Bacillota</taxon>
        <taxon>Bacilli</taxon>
        <taxon>Lactobacillales</taxon>
        <taxon>Enterococcaceae</taxon>
        <taxon>Enterococcus</taxon>
    </lineage>
</organism>
<reference evidence="1 2" key="1">
    <citation type="submission" date="2021-03" db="EMBL/GenBank/DDBJ databases">
        <authorList>
            <person name="Gilmore M.S."/>
            <person name="Schwartzman J."/>
            <person name="Van Tyne D."/>
            <person name="Martin M."/>
            <person name="Earl A.M."/>
            <person name="Manson A.L."/>
            <person name="Straub T."/>
            <person name="Salamzade R."/>
            <person name="Saavedra J."/>
            <person name="Lebreton F."/>
            <person name="Prichula J."/>
            <person name="Schaufler K."/>
            <person name="Gaca A."/>
            <person name="Sgardioli B."/>
            <person name="Wagenaar J."/>
            <person name="Strong T."/>
        </authorList>
    </citation>
    <scope>NUCLEOTIDE SEQUENCE [LARGE SCALE GENOMIC DNA]</scope>
    <source>
        <strain evidence="1 2">DIV2402</strain>
    </source>
</reference>
<reference evidence="1 2" key="2">
    <citation type="submission" date="2024-03" db="EMBL/GenBank/DDBJ databases">
        <title>The Genome Sequence of Enterococcus sp. DIV2402.</title>
        <authorList>
            <consortium name="The Broad Institute Genomics Platform"/>
            <consortium name="The Broad Institute Microbial Omics Core"/>
            <consortium name="The Broad Institute Genomic Center for Infectious Diseases"/>
            <person name="Earl A."/>
            <person name="Manson A."/>
            <person name="Gilmore M."/>
            <person name="Schwartman J."/>
            <person name="Shea T."/>
            <person name="Abouelleil A."/>
            <person name="Cao P."/>
            <person name="Chapman S."/>
            <person name="Cusick C."/>
            <person name="Young S."/>
            <person name="Neafsey D."/>
            <person name="Nusbaum C."/>
            <person name="Birren B."/>
        </authorList>
    </citation>
    <scope>NUCLEOTIDE SEQUENCE [LARGE SCALE GENOMIC DNA]</scope>
    <source>
        <strain evidence="1 2">DIV2402</strain>
    </source>
</reference>
<protein>
    <submittedName>
        <fullName evidence="1">Uncharacterized protein</fullName>
    </submittedName>
</protein>
<dbReference type="RefSeq" id="WP_207942509.1">
    <property type="nucleotide sequence ID" value="NZ_CP147251.1"/>
</dbReference>
<name>A0ABZ2SL09_9ENTE</name>
<evidence type="ECO:0000313" key="1">
    <source>
        <dbReference type="EMBL" id="WYJ76225.1"/>
    </source>
</evidence>
<proteinExistence type="predicted"/>
<sequence length="98" mass="11117">MGLIKLASNIFSKHFSATITLAAGWELYVPYNQVNKFTAFIDIGDDNLITTVIKYSDGEDTYTVNMYIVDTQVTIDAIFLGYQSIQVNSELKQIHLFR</sequence>